<gene>
    <name evidence="11" type="ORF">ASCRUDRAFT_31912</name>
</gene>
<dbReference type="InterPro" id="IPR008271">
    <property type="entry name" value="Ser/Thr_kinase_AS"/>
</dbReference>
<organism evidence="11 12">
    <name type="scientific">Ascoidea rubescens DSM 1968</name>
    <dbReference type="NCBI Taxonomy" id="1344418"/>
    <lineage>
        <taxon>Eukaryota</taxon>
        <taxon>Fungi</taxon>
        <taxon>Dikarya</taxon>
        <taxon>Ascomycota</taxon>
        <taxon>Saccharomycotina</taxon>
        <taxon>Saccharomycetes</taxon>
        <taxon>Ascoideaceae</taxon>
        <taxon>Ascoidea</taxon>
    </lineage>
</organism>
<dbReference type="GO" id="GO:0004674">
    <property type="term" value="F:protein serine/threonine kinase activity"/>
    <property type="evidence" value="ECO:0007669"/>
    <property type="project" value="UniProtKB-KW"/>
</dbReference>
<keyword evidence="12" id="KW-1185">Reference proteome</keyword>
<comment type="catalytic activity">
    <reaction evidence="7">
        <text>L-threonyl-[protein] + ATP = O-phospho-L-threonyl-[protein] + ADP + H(+)</text>
        <dbReference type="Rhea" id="RHEA:46608"/>
        <dbReference type="Rhea" id="RHEA-COMP:11060"/>
        <dbReference type="Rhea" id="RHEA-COMP:11605"/>
        <dbReference type="ChEBI" id="CHEBI:15378"/>
        <dbReference type="ChEBI" id="CHEBI:30013"/>
        <dbReference type="ChEBI" id="CHEBI:30616"/>
        <dbReference type="ChEBI" id="CHEBI:61977"/>
        <dbReference type="ChEBI" id="CHEBI:456216"/>
        <dbReference type="EC" id="2.7.11.1"/>
    </reaction>
</comment>
<dbReference type="GO" id="GO:0009410">
    <property type="term" value="P:response to xenobiotic stimulus"/>
    <property type="evidence" value="ECO:0007669"/>
    <property type="project" value="EnsemblFungi"/>
</dbReference>
<dbReference type="Pfam" id="PF00069">
    <property type="entry name" value="Pkinase"/>
    <property type="match status" value="2"/>
</dbReference>
<comment type="catalytic activity">
    <reaction evidence="8">
        <text>L-seryl-[protein] + ATP = O-phospho-L-seryl-[protein] + ADP + H(+)</text>
        <dbReference type="Rhea" id="RHEA:17989"/>
        <dbReference type="Rhea" id="RHEA-COMP:9863"/>
        <dbReference type="Rhea" id="RHEA-COMP:11604"/>
        <dbReference type="ChEBI" id="CHEBI:15378"/>
        <dbReference type="ChEBI" id="CHEBI:29999"/>
        <dbReference type="ChEBI" id="CHEBI:30616"/>
        <dbReference type="ChEBI" id="CHEBI:83421"/>
        <dbReference type="ChEBI" id="CHEBI:456216"/>
        <dbReference type="EC" id="2.7.11.1"/>
    </reaction>
</comment>
<dbReference type="GO" id="GO:0042307">
    <property type="term" value="P:positive regulation of protein import into nucleus"/>
    <property type="evidence" value="ECO:0007669"/>
    <property type="project" value="EnsemblFungi"/>
</dbReference>
<dbReference type="SMART" id="SM00220">
    <property type="entry name" value="S_TKc"/>
    <property type="match status" value="1"/>
</dbReference>
<dbReference type="STRING" id="1344418.A0A1D2VNE2"/>
<keyword evidence="4" id="KW-0547">Nucleotide-binding</keyword>
<dbReference type="GO" id="GO:0006376">
    <property type="term" value="P:mRNA splice site recognition"/>
    <property type="evidence" value="ECO:0007669"/>
    <property type="project" value="EnsemblFungi"/>
</dbReference>
<name>A0A1D2VNE2_9ASCO</name>
<dbReference type="InterPro" id="IPR051334">
    <property type="entry name" value="SRPK"/>
</dbReference>
<dbReference type="EMBL" id="KV454476">
    <property type="protein sequence ID" value="ODV63132.1"/>
    <property type="molecule type" value="Genomic_DNA"/>
</dbReference>
<evidence type="ECO:0000256" key="4">
    <source>
        <dbReference type="ARBA" id="ARBA00022741"/>
    </source>
</evidence>
<feature type="region of interest" description="Disordered" evidence="9">
    <location>
        <begin position="297"/>
        <end position="319"/>
    </location>
</feature>
<dbReference type="GO" id="GO:0010494">
    <property type="term" value="C:cytoplasmic stress granule"/>
    <property type="evidence" value="ECO:0007669"/>
    <property type="project" value="EnsemblFungi"/>
</dbReference>
<dbReference type="OrthoDB" id="2649at2759"/>
<dbReference type="AlphaFoldDB" id="A0A1D2VNE2"/>
<dbReference type="RefSeq" id="XP_020049439.1">
    <property type="nucleotide sequence ID" value="XM_020190313.1"/>
</dbReference>
<dbReference type="Gene3D" id="3.30.200.20">
    <property type="entry name" value="Phosphorylase Kinase, domain 1"/>
    <property type="match status" value="1"/>
</dbReference>
<dbReference type="InterPro" id="IPR011009">
    <property type="entry name" value="Kinase-like_dom_sf"/>
</dbReference>
<evidence type="ECO:0000256" key="3">
    <source>
        <dbReference type="ARBA" id="ARBA00022679"/>
    </source>
</evidence>
<keyword evidence="3" id="KW-0808">Transferase</keyword>
<dbReference type="PROSITE" id="PS00108">
    <property type="entry name" value="PROTEIN_KINASE_ST"/>
    <property type="match status" value="1"/>
</dbReference>
<dbReference type="FunCoup" id="A0A1D2VNE2">
    <property type="interactions" value="564"/>
</dbReference>
<dbReference type="GO" id="GO:0050684">
    <property type="term" value="P:regulation of mRNA processing"/>
    <property type="evidence" value="ECO:0007669"/>
    <property type="project" value="TreeGrafter"/>
</dbReference>
<evidence type="ECO:0000256" key="1">
    <source>
        <dbReference type="ARBA" id="ARBA00012513"/>
    </source>
</evidence>
<evidence type="ECO:0000256" key="2">
    <source>
        <dbReference type="ARBA" id="ARBA00022527"/>
    </source>
</evidence>
<protein>
    <recommendedName>
        <fullName evidence="1">non-specific serine/threonine protein kinase</fullName>
        <ecNumber evidence="1">2.7.11.1</ecNumber>
    </recommendedName>
</protein>
<dbReference type="GO" id="GO:0035617">
    <property type="term" value="P:stress granule disassembly"/>
    <property type="evidence" value="ECO:0007669"/>
    <property type="project" value="EnsemblFungi"/>
</dbReference>
<feature type="compositionally biased region" description="Low complexity" evidence="9">
    <location>
        <begin position="560"/>
        <end position="579"/>
    </location>
</feature>
<dbReference type="PANTHER" id="PTHR47634:SF9">
    <property type="entry name" value="PROTEIN KINASE DOMAIN-CONTAINING PROTEIN-RELATED"/>
    <property type="match status" value="1"/>
</dbReference>
<dbReference type="GO" id="GO:0005634">
    <property type="term" value="C:nucleus"/>
    <property type="evidence" value="ECO:0007669"/>
    <property type="project" value="TreeGrafter"/>
</dbReference>
<evidence type="ECO:0000313" key="11">
    <source>
        <dbReference type="EMBL" id="ODV63132.1"/>
    </source>
</evidence>
<evidence type="ECO:0000256" key="9">
    <source>
        <dbReference type="SAM" id="MobiDB-lite"/>
    </source>
</evidence>
<dbReference type="FunFam" id="1.10.510.10:FF:000275">
    <property type="entry name" value="SRSF protein kinase 2 isoform X3"/>
    <property type="match status" value="1"/>
</dbReference>
<feature type="domain" description="Protein kinase" evidence="10">
    <location>
        <begin position="64"/>
        <end position="504"/>
    </location>
</feature>
<sequence>MTYTEINDLFLNNDKFNSLIINNSVSLTEKELKSEEELKDYVPNGYHPAYIGEVLTNDQNNISYTLIRKLGWGHFSTVWLARAKKIEIKNSEVQSNDLKYVAVKIVRSAKHYTETSIDEIKLLKKVKNFNTNNNNNIGQHNVIKLLDDFTINGPNGNHIVMIFEILGENLLSLIKKFKHNGIPTILVKQIAKQILFALDFLHRNCGIIHTDLKPENILLKINNTNVLKLIDLISNKKNLLKILRFYQDFLSDISISRKKINNNNNNNNNSPNKILHSDNFLSSLSLMTISNNIVNNSNFPTPPSSGSNHDTDLPDQKINNNNQLNDRLYNDSNLINAKIADLGNACWIDKHFTNDIQTRQYRAPEIIMGGSWGCSADVWSFACLIFELLTGDYLFEPIEGHSYSRDDDHLAQIVELLSCPNPHEDHDLVNLVNGCSKSSSFFNDNYHLQNLSSLRFWDLKRVLKEKYKFSELESRQISDFLLPMLNLNPKKRADAGGMINHPWLEDTFGMENVFNQERKLYNSGLDMPGWCSEVFHYTLYYNPNRRYNSHRTNYNRHRNNNGSFYYRNNNNSSYNRSYN</sequence>
<dbReference type="Gene3D" id="1.10.510.10">
    <property type="entry name" value="Transferase(Phosphotransferase) domain 1"/>
    <property type="match status" value="1"/>
</dbReference>
<evidence type="ECO:0000256" key="7">
    <source>
        <dbReference type="ARBA" id="ARBA00047899"/>
    </source>
</evidence>
<dbReference type="PROSITE" id="PS50011">
    <property type="entry name" value="PROTEIN_KINASE_DOM"/>
    <property type="match status" value="1"/>
</dbReference>
<reference evidence="12" key="1">
    <citation type="submission" date="2016-05" db="EMBL/GenBank/DDBJ databases">
        <title>Comparative genomics of biotechnologically important yeasts.</title>
        <authorList>
            <consortium name="DOE Joint Genome Institute"/>
            <person name="Riley R."/>
            <person name="Haridas S."/>
            <person name="Wolfe K.H."/>
            <person name="Lopes M.R."/>
            <person name="Hittinger C.T."/>
            <person name="Goker M."/>
            <person name="Salamov A."/>
            <person name="Wisecaver J."/>
            <person name="Long T.M."/>
            <person name="Aerts A.L."/>
            <person name="Barry K."/>
            <person name="Choi C."/>
            <person name="Clum A."/>
            <person name="Coughlan A.Y."/>
            <person name="Deshpande S."/>
            <person name="Douglass A.P."/>
            <person name="Hanson S.J."/>
            <person name="Klenk H.-P."/>
            <person name="Labutti K."/>
            <person name="Lapidus A."/>
            <person name="Lindquist E."/>
            <person name="Lipzen A."/>
            <person name="Meier-Kolthoff J.P."/>
            <person name="Ohm R.A."/>
            <person name="Otillar R.P."/>
            <person name="Pangilinan J."/>
            <person name="Peng Y."/>
            <person name="Rokas A."/>
            <person name="Rosa C.A."/>
            <person name="Scheuner C."/>
            <person name="Sibirny A.A."/>
            <person name="Slot J.C."/>
            <person name="Stielow J.B."/>
            <person name="Sun H."/>
            <person name="Kurtzman C.P."/>
            <person name="Blackwell M."/>
            <person name="Grigoriev I.V."/>
            <person name="Jeffries T.W."/>
        </authorList>
    </citation>
    <scope>NUCLEOTIDE SEQUENCE [LARGE SCALE GENOMIC DNA]</scope>
    <source>
        <strain evidence="12">DSM 1968</strain>
    </source>
</reference>
<feature type="compositionally biased region" description="Polar residues" evidence="9">
    <location>
        <begin position="297"/>
        <end position="308"/>
    </location>
</feature>
<dbReference type="EC" id="2.7.11.1" evidence="1"/>
<dbReference type="Proteomes" id="UP000095038">
    <property type="component" value="Unassembled WGS sequence"/>
</dbReference>
<keyword evidence="2" id="KW-0723">Serine/threonine-protein kinase</keyword>
<accession>A0A1D2VNE2</accession>
<feature type="region of interest" description="Disordered" evidence="9">
    <location>
        <begin position="558"/>
        <end position="579"/>
    </location>
</feature>
<evidence type="ECO:0000256" key="6">
    <source>
        <dbReference type="ARBA" id="ARBA00022840"/>
    </source>
</evidence>
<dbReference type="SUPFAM" id="SSF56112">
    <property type="entry name" value="Protein kinase-like (PK-like)"/>
    <property type="match status" value="1"/>
</dbReference>
<evidence type="ECO:0000313" key="12">
    <source>
        <dbReference type="Proteomes" id="UP000095038"/>
    </source>
</evidence>
<dbReference type="GeneID" id="30963949"/>
<evidence type="ECO:0000256" key="8">
    <source>
        <dbReference type="ARBA" id="ARBA00048679"/>
    </source>
</evidence>
<keyword evidence="5 11" id="KW-0418">Kinase</keyword>
<dbReference type="InterPro" id="IPR000719">
    <property type="entry name" value="Prot_kinase_dom"/>
</dbReference>
<evidence type="ECO:0000259" key="10">
    <source>
        <dbReference type="PROSITE" id="PS50011"/>
    </source>
</evidence>
<keyword evidence="6" id="KW-0067">ATP-binding</keyword>
<proteinExistence type="predicted"/>
<dbReference type="InParanoid" id="A0A1D2VNE2"/>
<dbReference type="GO" id="GO:0030003">
    <property type="term" value="P:intracellular monoatomic cation homeostasis"/>
    <property type="evidence" value="ECO:0007669"/>
    <property type="project" value="EnsemblFungi"/>
</dbReference>
<evidence type="ECO:0000256" key="5">
    <source>
        <dbReference type="ARBA" id="ARBA00022777"/>
    </source>
</evidence>
<dbReference type="PANTHER" id="PTHR47634">
    <property type="entry name" value="PROTEIN KINASE DOMAIN-CONTAINING PROTEIN-RELATED"/>
    <property type="match status" value="1"/>
</dbReference>
<dbReference type="GO" id="GO:0005524">
    <property type="term" value="F:ATP binding"/>
    <property type="evidence" value="ECO:0007669"/>
    <property type="project" value="UniProtKB-KW"/>
</dbReference>